<proteinExistence type="predicted"/>
<keyword evidence="1" id="KW-1185">Reference proteome</keyword>
<dbReference type="Proteomes" id="UP000887565">
    <property type="component" value="Unplaced"/>
</dbReference>
<dbReference type="WBParaSite" id="nRc.2.0.1.t36813-RA">
    <property type="protein sequence ID" value="nRc.2.0.1.t36813-RA"/>
    <property type="gene ID" value="nRc.2.0.1.g36813"/>
</dbReference>
<evidence type="ECO:0000313" key="1">
    <source>
        <dbReference type="Proteomes" id="UP000887565"/>
    </source>
</evidence>
<evidence type="ECO:0000313" key="2">
    <source>
        <dbReference type="WBParaSite" id="nRc.2.0.1.t36813-RA"/>
    </source>
</evidence>
<organism evidence="1 2">
    <name type="scientific">Romanomermis culicivorax</name>
    <name type="common">Nematode worm</name>
    <dbReference type="NCBI Taxonomy" id="13658"/>
    <lineage>
        <taxon>Eukaryota</taxon>
        <taxon>Metazoa</taxon>
        <taxon>Ecdysozoa</taxon>
        <taxon>Nematoda</taxon>
        <taxon>Enoplea</taxon>
        <taxon>Dorylaimia</taxon>
        <taxon>Mermithida</taxon>
        <taxon>Mermithoidea</taxon>
        <taxon>Mermithidae</taxon>
        <taxon>Romanomermis</taxon>
    </lineage>
</organism>
<dbReference type="AlphaFoldDB" id="A0A915KDD9"/>
<reference evidence="2" key="1">
    <citation type="submission" date="2022-11" db="UniProtKB">
        <authorList>
            <consortium name="WormBaseParasite"/>
        </authorList>
    </citation>
    <scope>IDENTIFICATION</scope>
</reference>
<protein>
    <submittedName>
        <fullName evidence="2">Uncharacterized protein</fullName>
    </submittedName>
</protein>
<name>A0A915KDD9_ROMCU</name>
<sequence>MHIIATLHEKKVFVPFASVGGYPQSFSRKLQLPFSIESGFSD</sequence>
<accession>A0A915KDD9</accession>